<dbReference type="EMBL" id="CP005290">
    <property type="protein sequence ID" value="AGK60678.1"/>
    <property type="molecule type" value="Genomic_DNA"/>
</dbReference>
<dbReference type="PANTHER" id="PTHR30548">
    <property type="entry name" value="2-HYDROXYGLUTARYL-COA DEHYDRATASE, D-COMPONENT-RELATED"/>
    <property type="match status" value="1"/>
</dbReference>
<dbReference type="AlphaFoldDB" id="N0BCF4"/>
<keyword evidence="4" id="KW-0411">Iron-sulfur</keyword>
<dbReference type="Gene3D" id="3.40.50.11890">
    <property type="match status" value="1"/>
</dbReference>
<dbReference type="eggNOG" id="arCOG04464">
    <property type="taxonomic scope" value="Archaea"/>
</dbReference>
<keyword evidence="2" id="KW-0479">Metal-binding</keyword>
<evidence type="ECO:0000313" key="6">
    <source>
        <dbReference type="Proteomes" id="UP000013307"/>
    </source>
</evidence>
<evidence type="ECO:0000313" key="5">
    <source>
        <dbReference type="EMBL" id="AGK60678.1"/>
    </source>
</evidence>
<evidence type="ECO:0000256" key="1">
    <source>
        <dbReference type="ARBA" id="ARBA00005806"/>
    </source>
</evidence>
<sequence>MKSTIKKLNATSKMRELMLYYYLEGKQAEIVSWVTSGAPVEFLYAMDIYPAYPENHSALIGANKTAPEYCELAERNGYSQDLCSYARCDIGAVFAGTSPIGGLPKPNFLFACNNICNTVVKWYEVLGRIFKVPVFLLDVPFVRKELKESHVDYVESQLYDFVDFLEKISGREFDEKKFRKVLELSREGVERYKDVLYMGRNKPSPLTCFDAFLNMAPIVCLRGTEKPVEFYSEMKKELEERIKNEVYAVDDEKYRLLWDNIPVWYRLKWLSEFFIRNNACMVADTYTNAWTGFLSADSASKKDVMRSIAETYTKIYLNIGLDEMVETINRLIDLYDVDGVVIHSNRSCKPYSFGQYEIKKMLDVPAVIIEADMTDPRAFSEAQIESRLEAFLEIL</sequence>
<organism evidence="5 6">
    <name type="scientific">Archaeoglobus sulfaticallidus PM70-1</name>
    <dbReference type="NCBI Taxonomy" id="387631"/>
    <lineage>
        <taxon>Archaea</taxon>
        <taxon>Methanobacteriati</taxon>
        <taxon>Methanobacteriota</taxon>
        <taxon>Archaeoglobi</taxon>
        <taxon>Archaeoglobales</taxon>
        <taxon>Archaeoglobaceae</taxon>
        <taxon>Archaeoglobus</taxon>
    </lineage>
</organism>
<evidence type="ECO:0000256" key="3">
    <source>
        <dbReference type="ARBA" id="ARBA00023004"/>
    </source>
</evidence>
<proteinExistence type="inferred from homology"/>
<protein>
    <submittedName>
        <fullName evidence="5">Benzoyl-CoA reductase/2-hydroxyglutaryl-CoA dehydratase subunit, BcrC/BadD/HgdB</fullName>
    </submittedName>
</protein>
<dbReference type="RefSeq" id="WP_015590277.1">
    <property type="nucleotide sequence ID" value="NC_021169.1"/>
</dbReference>
<keyword evidence="3" id="KW-0408">Iron</keyword>
<comment type="similarity">
    <text evidence="1">Belongs to the FldB/FldC dehydratase alpha/beta subunit family.</text>
</comment>
<evidence type="ECO:0000256" key="4">
    <source>
        <dbReference type="ARBA" id="ARBA00023014"/>
    </source>
</evidence>
<gene>
    <name evidence="5" type="ORF">Asulf_00660</name>
</gene>
<name>N0BCF4_9EURY</name>
<keyword evidence="6" id="KW-1185">Reference proteome</keyword>
<dbReference type="Gene3D" id="3.40.50.11900">
    <property type="match status" value="1"/>
</dbReference>
<dbReference type="STRING" id="387631.Asulf_00660"/>
<reference evidence="5 6" key="1">
    <citation type="journal article" date="2013" name="Genome Announc.">
        <title>Complete Genome Sequence of the Thermophilic and Facultatively Chemolithoautotrophic Sulfate Reducer Archaeoglobus sulfaticallidus Strain PM70-1T.</title>
        <authorList>
            <person name="Stokke R."/>
            <person name="Hocking W.P."/>
            <person name="Steinsbu B.O."/>
            <person name="Steen I.H."/>
        </authorList>
    </citation>
    <scope>NUCLEOTIDE SEQUENCE [LARGE SCALE GENOMIC DNA]</scope>
    <source>
        <strain evidence="5">PM70-1</strain>
    </source>
</reference>
<evidence type="ECO:0000256" key="2">
    <source>
        <dbReference type="ARBA" id="ARBA00022723"/>
    </source>
</evidence>
<dbReference type="GO" id="GO:0046872">
    <property type="term" value="F:metal ion binding"/>
    <property type="evidence" value="ECO:0007669"/>
    <property type="project" value="UniProtKB-KW"/>
</dbReference>
<dbReference type="GeneID" id="15392303"/>
<dbReference type="HOGENOM" id="CLU_049730_0_0_2"/>
<dbReference type="KEGG" id="ast:Asulf_00660"/>
<dbReference type="Pfam" id="PF06050">
    <property type="entry name" value="HGD-D"/>
    <property type="match status" value="1"/>
</dbReference>
<accession>N0BCF4</accession>
<dbReference type="Proteomes" id="UP000013307">
    <property type="component" value="Chromosome"/>
</dbReference>
<dbReference type="OrthoDB" id="51363at2157"/>
<dbReference type="PANTHER" id="PTHR30548:SF4">
    <property type="entry name" value="SUBUNIT OF OXYGEN-SENSITIVE 2-HYDROXYISOCAPROYL-COA DEHYDRATASE"/>
    <property type="match status" value="1"/>
</dbReference>
<dbReference type="InterPro" id="IPR010327">
    <property type="entry name" value="FldB/FldC_alpha/beta"/>
</dbReference>
<dbReference type="GO" id="GO:0051536">
    <property type="term" value="F:iron-sulfur cluster binding"/>
    <property type="evidence" value="ECO:0007669"/>
    <property type="project" value="UniProtKB-KW"/>
</dbReference>